<name>A0AAV7X876_9NEOP</name>
<comment type="caution">
    <text evidence="2">The sequence shown here is derived from an EMBL/GenBank/DDBJ whole genome shotgun (WGS) entry which is preliminary data.</text>
</comment>
<protein>
    <recommendedName>
        <fullName evidence="4">Kinetochore protein SPC25</fullName>
    </recommendedName>
</protein>
<evidence type="ECO:0008006" key="4">
    <source>
        <dbReference type="Google" id="ProtNLM"/>
    </source>
</evidence>
<evidence type="ECO:0000313" key="2">
    <source>
        <dbReference type="EMBL" id="KAJ1520154.1"/>
    </source>
</evidence>
<evidence type="ECO:0000313" key="3">
    <source>
        <dbReference type="Proteomes" id="UP001075354"/>
    </source>
</evidence>
<feature type="coiled-coil region" evidence="1">
    <location>
        <begin position="61"/>
        <end position="130"/>
    </location>
</feature>
<dbReference type="EMBL" id="JAPTSV010000015">
    <property type="protein sequence ID" value="KAJ1520154.1"/>
    <property type="molecule type" value="Genomic_DNA"/>
</dbReference>
<evidence type="ECO:0000256" key="1">
    <source>
        <dbReference type="SAM" id="Coils"/>
    </source>
</evidence>
<keyword evidence="3" id="KW-1185">Reference proteome</keyword>
<accession>A0AAV7X876</accession>
<dbReference type="AlphaFoldDB" id="A0AAV7X876"/>
<gene>
    <name evidence="2" type="ORF">ONE63_004370</name>
</gene>
<organism evidence="2 3">
    <name type="scientific">Megalurothrips usitatus</name>
    <name type="common">bean blossom thrips</name>
    <dbReference type="NCBI Taxonomy" id="439358"/>
    <lineage>
        <taxon>Eukaryota</taxon>
        <taxon>Metazoa</taxon>
        <taxon>Ecdysozoa</taxon>
        <taxon>Arthropoda</taxon>
        <taxon>Hexapoda</taxon>
        <taxon>Insecta</taxon>
        <taxon>Pterygota</taxon>
        <taxon>Neoptera</taxon>
        <taxon>Paraneoptera</taxon>
        <taxon>Thysanoptera</taxon>
        <taxon>Terebrantia</taxon>
        <taxon>Thripoidea</taxon>
        <taxon>Thripidae</taxon>
        <taxon>Megalurothrips</taxon>
    </lineage>
</organism>
<keyword evidence="1" id="KW-0175">Coiled coil</keyword>
<sequence>MDDFGECSFLADMENEFIKHQELNSANERAFLKQYEKCHQMLVDLLLSHRMGGLGTSVSGVQKLKRERDILDVKLTKLTEQVNDIHEECKIVRSLVNEKQNEIPEVAQELENLKKDLVSTEHERKNDQKKYGAQYKSCLVAKDFYKKNLGFHVRILKTDDENGNQIIFTFESTPQTDNDSSMPHKSVKVFRSTAGHWKLLNTNPTLPNLEQLSTKLEESQDIQGLLAHLGKVLKTNKKIKANVN</sequence>
<proteinExistence type="predicted"/>
<dbReference type="Gene3D" id="3.30.457.50">
    <property type="entry name" value="Chromosome segregation protein Spc25"/>
    <property type="match status" value="1"/>
</dbReference>
<reference evidence="2" key="1">
    <citation type="submission" date="2022-12" db="EMBL/GenBank/DDBJ databases">
        <title>Chromosome-level genome assembly of the bean flower thrips Megalurothrips usitatus.</title>
        <authorList>
            <person name="Ma L."/>
            <person name="Liu Q."/>
            <person name="Li H."/>
            <person name="Cai W."/>
        </authorList>
    </citation>
    <scope>NUCLEOTIDE SEQUENCE</scope>
    <source>
        <strain evidence="2">Cailab_2022a</strain>
    </source>
</reference>
<dbReference type="Proteomes" id="UP001075354">
    <property type="component" value="Chromosome 15"/>
</dbReference>
<dbReference type="SUPFAM" id="SSF46966">
    <property type="entry name" value="Spectrin repeat"/>
    <property type="match status" value="1"/>
</dbReference>